<evidence type="ECO:0000256" key="2">
    <source>
        <dbReference type="ARBA" id="ARBA00022801"/>
    </source>
</evidence>
<dbReference type="Gene3D" id="2.40.10.10">
    <property type="entry name" value="Trypsin-like serine proteases"/>
    <property type="match status" value="2"/>
</dbReference>
<evidence type="ECO:0000256" key="1">
    <source>
        <dbReference type="ARBA" id="ARBA00022670"/>
    </source>
</evidence>
<dbReference type="PANTHER" id="PTHR24276:SF96">
    <property type="entry name" value="PEPTIDASE S1 DOMAIN-CONTAINING PROTEIN"/>
    <property type="match status" value="1"/>
</dbReference>
<keyword evidence="6" id="KW-0812">Transmembrane</keyword>
<keyword evidence="6" id="KW-0472">Membrane</keyword>
<accession>A0A182PBY1</accession>
<evidence type="ECO:0000256" key="4">
    <source>
        <dbReference type="ARBA" id="ARBA00023157"/>
    </source>
</evidence>
<dbReference type="STRING" id="199890.A0A182PBY1"/>
<dbReference type="InterPro" id="IPR050430">
    <property type="entry name" value="Peptidase_S1"/>
</dbReference>
<dbReference type="InterPro" id="IPR009003">
    <property type="entry name" value="Peptidase_S1_PA"/>
</dbReference>
<evidence type="ECO:0000313" key="8">
    <source>
        <dbReference type="EnsemblMetazoa" id="AEPI004437-PA"/>
    </source>
</evidence>
<proteinExistence type="inferred from homology"/>
<dbReference type="InterPro" id="IPR043504">
    <property type="entry name" value="Peptidase_S1_PA_chymotrypsin"/>
</dbReference>
<comment type="similarity">
    <text evidence="5">Belongs to the peptidase S1 family. CLIP subfamily.</text>
</comment>
<evidence type="ECO:0000256" key="6">
    <source>
        <dbReference type="SAM" id="Phobius"/>
    </source>
</evidence>
<evidence type="ECO:0000256" key="3">
    <source>
        <dbReference type="ARBA" id="ARBA00022825"/>
    </source>
</evidence>
<dbReference type="PROSITE" id="PS50240">
    <property type="entry name" value="TRYPSIN_DOM"/>
    <property type="match status" value="1"/>
</dbReference>
<reference evidence="9" key="1">
    <citation type="submission" date="2013-03" db="EMBL/GenBank/DDBJ databases">
        <title>The Genome Sequence of Anopheles epiroticus epiroticus2.</title>
        <authorList>
            <consortium name="The Broad Institute Genomics Platform"/>
            <person name="Neafsey D.E."/>
            <person name="Howell P."/>
            <person name="Walker B."/>
            <person name="Young S.K."/>
            <person name="Zeng Q."/>
            <person name="Gargeya S."/>
            <person name="Fitzgerald M."/>
            <person name="Haas B."/>
            <person name="Abouelleil A."/>
            <person name="Allen A.W."/>
            <person name="Alvarado L."/>
            <person name="Arachchi H.M."/>
            <person name="Berlin A.M."/>
            <person name="Chapman S.B."/>
            <person name="Gainer-Dewar J."/>
            <person name="Goldberg J."/>
            <person name="Griggs A."/>
            <person name="Gujja S."/>
            <person name="Hansen M."/>
            <person name="Howarth C."/>
            <person name="Imamovic A."/>
            <person name="Ireland A."/>
            <person name="Larimer J."/>
            <person name="McCowan C."/>
            <person name="Murphy C."/>
            <person name="Pearson M."/>
            <person name="Poon T.W."/>
            <person name="Priest M."/>
            <person name="Roberts A."/>
            <person name="Saif S."/>
            <person name="Shea T."/>
            <person name="Sisk P."/>
            <person name="Sykes S."/>
            <person name="Wortman J."/>
            <person name="Nusbaum C."/>
            <person name="Birren B."/>
        </authorList>
    </citation>
    <scope>NUCLEOTIDE SEQUENCE [LARGE SCALE GENOMIC DNA]</scope>
    <source>
        <strain evidence="9">Epiroticus2</strain>
    </source>
</reference>
<evidence type="ECO:0000256" key="5">
    <source>
        <dbReference type="ARBA" id="ARBA00024195"/>
    </source>
</evidence>
<dbReference type="VEuPathDB" id="VectorBase:AEPI004437"/>
<name>A0A182PBY1_9DIPT</name>
<evidence type="ECO:0000313" key="9">
    <source>
        <dbReference type="Proteomes" id="UP000075885"/>
    </source>
</evidence>
<dbReference type="InterPro" id="IPR001254">
    <property type="entry name" value="Trypsin_dom"/>
</dbReference>
<keyword evidence="4" id="KW-1015">Disulfide bond</keyword>
<protein>
    <recommendedName>
        <fullName evidence="7">Peptidase S1 domain-containing protein</fullName>
    </recommendedName>
</protein>
<keyword evidence="1" id="KW-0645">Protease</keyword>
<feature type="transmembrane region" description="Helical" evidence="6">
    <location>
        <begin position="70"/>
        <end position="88"/>
    </location>
</feature>
<dbReference type="GO" id="GO:0006508">
    <property type="term" value="P:proteolysis"/>
    <property type="evidence" value="ECO:0007669"/>
    <property type="project" value="UniProtKB-KW"/>
</dbReference>
<dbReference type="EnsemblMetazoa" id="AEPI004437-RA">
    <property type="protein sequence ID" value="AEPI004437-PA"/>
    <property type="gene ID" value="AEPI004437"/>
</dbReference>
<organism evidence="8 9">
    <name type="scientific">Anopheles epiroticus</name>
    <dbReference type="NCBI Taxonomy" id="199890"/>
    <lineage>
        <taxon>Eukaryota</taxon>
        <taxon>Metazoa</taxon>
        <taxon>Ecdysozoa</taxon>
        <taxon>Arthropoda</taxon>
        <taxon>Hexapoda</taxon>
        <taxon>Insecta</taxon>
        <taxon>Pterygota</taxon>
        <taxon>Neoptera</taxon>
        <taxon>Endopterygota</taxon>
        <taxon>Diptera</taxon>
        <taxon>Nematocera</taxon>
        <taxon>Culicoidea</taxon>
        <taxon>Culicidae</taxon>
        <taxon>Anophelinae</taxon>
        <taxon>Anopheles</taxon>
    </lineage>
</organism>
<keyword evidence="2" id="KW-0378">Hydrolase</keyword>
<keyword evidence="6" id="KW-1133">Transmembrane helix</keyword>
<reference evidence="8" key="2">
    <citation type="submission" date="2020-05" db="UniProtKB">
        <authorList>
            <consortium name="EnsemblMetazoa"/>
        </authorList>
    </citation>
    <scope>IDENTIFICATION</scope>
    <source>
        <strain evidence="8">Epiroticus2</strain>
    </source>
</reference>
<feature type="domain" description="Peptidase S1" evidence="7">
    <location>
        <begin position="121"/>
        <end position="351"/>
    </location>
</feature>
<dbReference type="SUPFAM" id="SSF50494">
    <property type="entry name" value="Trypsin-like serine proteases"/>
    <property type="match status" value="2"/>
</dbReference>
<keyword evidence="3" id="KW-0720">Serine protease</keyword>
<keyword evidence="9" id="KW-1185">Reference proteome</keyword>
<dbReference type="Pfam" id="PF00089">
    <property type="entry name" value="Trypsin"/>
    <property type="match status" value="1"/>
</dbReference>
<sequence length="363" mass="39057">VICARESIRVDICKRDSGSALVCSGRHTGTTSFTNPWSAADRPAGLVNVLSLIIHSFIRNHSSSRMMKQVIGLVLLGLLCGIAARAAVNGETRAEAAVHSPVLADDKHETKVEGAVQSGRIVNGRPVEISDYPFALNLFIDDAFYCGATIITITHVISTAACTYPFRDAIINRISLKGANTTISSQKYFPVRRVAIHPNYNPNVTLSDFNIAVLASFPGIFRVTRNASPIPLQTTEVACGTRCYVVGWGQTDINVPGPSNVLRYAEMNIISSDICGRVLSQWLKVTSNLLCALGYDGADMCFGDFGSALVCDGMLAGINSFISPRCDDTRPIGFVKMSDPDIRSFILNETSNPTDRTAGTSGE</sequence>
<dbReference type="AlphaFoldDB" id="A0A182PBY1"/>
<dbReference type="SMART" id="SM00020">
    <property type="entry name" value="Tryp_SPc"/>
    <property type="match status" value="1"/>
</dbReference>
<dbReference type="Proteomes" id="UP000075885">
    <property type="component" value="Unassembled WGS sequence"/>
</dbReference>
<evidence type="ECO:0000259" key="7">
    <source>
        <dbReference type="PROSITE" id="PS50240"/>
    </source>
</evidence>
<dbReference type="PANTHER" id="PTHR24276">
    <property type="entry name" value="POLYSERASE-RELATED"/>
    <property type="match status" value="1"/>
</dbReference>
<dbReference type="GO" id="GO:0004252">
    <property type="term" value="F:serine-type endopeptidase activity"/>
    <property type="evidence" value="ECO:0007669"/>
    <property type="project" value="InterPro"/>
</dbReference>